<reference evidence="2" key="2">
    <citation type="submission" date="2022-01" db="EMBL/GenBank/DDBJ databases">
        <authorList>
            <person name="Yamashiro T."/>
            <person name="Shiraishi A."/>
            <person name="Satake H."/>
            <person name="Nakayama K."/>
        </authorList>
    </citation>
    <scope>NUCLEOTIDE SEQUENCE</scope>
</reference>
<protein>
    <recommendedName>
        <fullName evidence="4">Reverse transcriptase domain-containing protein</fullName>
    </recommendedName>
</protein>
<organism evidence="2 3">
    <name type="scientific">Tanacetum coccineum</name>
    <dbReference type="NCBI Taxonomy" id="301880"/>
    <lineage>
        <taxon>Eukaryota</taxon>
        <taxon>Viridiplantae</taxon>
        <taxon>Streptophyta</taxon>
        <taxon>Embryophyta</taxon>
        <taxon>Tracheophyta</taxon>
        <taxon>Spermatophyta</taxon>
        <taxon>Magnoliopsida</taxon>
        <taxon>eudicotyledons</taxon>
        <taxon>Gunneridae</taxon>
        <taxon>Pentapetalae</taxon>
        <taxon>asterids</taxon>
        <taxon>campanulids</taxon>
        <taxon>Asterales</taxon>
        <taxon>Asteraceae</taxon>
        <taxon>Asteroideae</taxon>
        <taxon>Anthemideae</taxon>
        <taxon>Anthemidinae</taxon>
        <taxon>Tanacetum</taxon>
    </lineage>
</organism>
<dbReference type="EMBL" id="BQNB010010711">
    <property type="protein sequence ID" value="GJS80957.1"/>
    <property type="molecule type" value="Genomic_DNA"/>
</dbReference>
<gene>
    <name evidence="2" type="ORF">Tco_0747498</name>
</gene>
<feature type="compositionally biased region" description="Low complexity" evidence="1">
    <location>
        <begin position="107"/>
        <end position="116"/>
    </location>
</feature>
<evidence type="ECO:0000256" key="1">
    <source>
        <dbReference type="SAM" id="MobiDB-lite"/>
    </source>
</evidence>
<dbReference type="Proteomes" id="UP001151760">
    <property type="component" value="Unassembled WGS sequence"/>
</dbReference>
<keyword evidence="3" id="KW-1185">Reference proteome</keyword>
<proteinExistence type="predicted"/>
<reference evidence="2" key="1">
    <citation type="journal article" date="2022" name="Int. J. Mol. Sci.">
        <title>Draft Genome of Tanacetum Coccineum: Genomic Comparison of Closely Related Tanacetum-Family Plants.</title>
        <authorList>
            <person name="Yamashiro T."/>
            <person name="Shiraishi A."/>
            <person name="Nakayama K."/>
            <person name="Satake H."/>
        </authorList>
    </citation>
    <scope>NUCLEOTIDE SEQUENCE</scope>
</reference>
<sequence length="168" mass="19377">MTDKYCPRGEVKKLEGEMWNLKVKGTDVVDYNQRFQELALMCARMFPEESDKIEKYVGGLPDMIHGSVMTFKPKTMQDAIEFATNLMNKKVHTLAERQAENKRKFDNNNPAQQQPPKKQGVAGTLPLCKKEGVCWNSTIMQQVQVSSHWPVHCKVRKLQESWPLDPRL</sequence>
<evidence type="ECO:0000313" key="2">
    <source>
        <dbReference type="EMBL" id="GJS80957.1"/>
    </source>
</evidence>
<evidence type="ECO:0000313" key="3">
    <source>
        <dbReference type="Proteomes" id="UP001151760"/>
    </source>
</evidence>
<name>A0ABQ4YTS5_9ASTR</name>
<accession>A0ABQ4YTS5</accession>
<feature type="region of interest" description="Disordered" evidence="1">
    <location>
        <begin position="101"/>
        <end position="123"/>
    </location>
</feature>
<evidence type="ECO:0008006" key="4">
    <source>
        <dbReference type="Google" id="ProtNLM"/>
    </source>
</evidence>
<comment type="caution">
    <text evidence="2">The sequence shown here is derived from an EMBL/GenBank/DDBJ whole genome shotgun (WGS) entry which is preliminary data.</text>
</comment>